<evidence type="ECO:0000256" key="1">
    <source>
        <dbReference type="SAM" id="Phobius"/>
    </source>
</evidence>
<accession>A0A371ARX5</accession>
<organism evidence="2 3">
    <name type="scientific">Anaerosacchariphilus polymeriproducens</name>
    <dbReference type="NCBI Taxonomy" id="1812858"/>
    <lineage>
        <taxon>Bacteria</taxon>
        <taxon>Bacillati</taxon>
        <taxon>Bacillota</taxon>
        <taxon>Clostridia</taxon>
        <taxon>Lachnospirales</taxon>
        <taxon>Lachnospiraceae</taxon>
        <taxon>Anaerosacchariphilus</taxon>
    </lineage>
</organism>
<dbReference type="AlphaFoldDB" id="A0A371ARX5"/>
<keyword evidence="3" id="KW-1185">Reference proteome</keyword>
<keyword evidence="1" id="KW-0812">Transmembrane</keyword>
<feature type="transmembrane region" description="Helical" evidence="1">
    <location>
        <begin position="17"/>
        <end position="37"/>
    </location>
</feature>
<gene>
    <name evidence="2" type="ORF">DWV06_17050</name>
</gene>
<protein>
    <submittedName>
        <fullName evidence="2">DUF3953 domain-containing protein</fullName>
    </submittedName>
</protein>
<feature type="transmembrane region" description="Helical" evidence="1">
    <location>
        <begin position="72"/>
        <end position="92"/>
    </location>
</feature>
<keyword evidence="1" id="KW-1133">Transmembrane helix</keyword>
<name>A0A371ARX5_9FIRM</name>
<dbReference type="RefSeq" id="WP_115483411.1">
    <property type="nucleotide sequence ID" value="NZ_QRCT01000050.1"/>
</dbReference>
<dbReference type="PROSITE" id="PS51257">
    <property type="entry name" value="PROKAR_LIPOPROTEIN"/>
    <property type="match status" value="1"/>
</dbReference>
<proteinExistence type="predicted"/>
<comment type="caution">
    <text evidence="2">The sequence shown here is derived from an EMBL/GenBank/DDBJ whole genome shotgun (WGS) entry which is preliminary data.</text>
</comment>
<evidence type="ECO:0000313" key="2">
    <source>
        <dbReference type="EMBL" id="RDU22230.1"/>
    </source>
</evidence>
<keyword evidence="1" id="KW-0472">Membrane</keyword>
<dbReference type="EMBL" id="QRCT01000050">
    <property type="protein sequence ID" value="RDU22230.1"/>
    <property type="molecule type" value="Genomic_DNA"/>
</dbReference>
<dbReference type="Proteomes" id="UP000255036">
    <property type="component" value="Unassembled WGS sequence"/>
</dbReference>
<evidence type="ECO:0000313" key="3">
    <source>
        <dbReference type="Proteomes" id="UP000255036"/>
    </source>
</evidence>
<sequence length="93" mass="10570">MNKIKEKWKNETEVGRAIIVINIILACFIIILSLFGFLKIMPIKNTNNITLLLLSVMNLLNGIRIYKENKIIGNLCFVAAAFVFTISIINLIF</sequence>
<reference evidence="2 3" key="1">
    <citation type="submission" date="2018-07" db="EMBL/GenBank/DDBJ databases">
        <title>Anaerosacharophilus polymeroproducens gen. nov. sp. nov., an anaerobic bacterium isolated from salt field.</title>
        <authorList>
            <person name="Kim W."/>
            <person name="Yang S.-H."/>
            <person name="Oh J."/>
            <person name="Lee J.-H."/>
            <person name="Kwon K.K."/>
        </authorList>
    </citation>
    <scope>NUCLEOTIDE SEQUENCE [LARGE SCALE GENOMIC DNA]</scope>
    <source>
        <strain evidence="2 3">MCWD5</strain>
    </source>
</reference>